<evidence type="ECO:0000313" key="1">
    <source>
        <dbReference type="EMBL" id="CAD7656367.1"/>
    </source>
</evidence>
<name>A0A7R9MA28_9ACAR</name>
<protein>
    <submittedName>
        <fullName evidence="1">Uncharacterized protein</fullName>
    </submittedName>
</protein>
<organism evidence="1">
    <name type="scientific">Oppiella nova</name>
    <dbReference type="NCBI Taxonomy" id="334625"/>
    <lineage>
        <taxon>Eukaryota</taxon>
        <taxon>Metazoa</taxon>
        <taxon>Ecdysozoa</taxon>
        <taxon>Arthropoda</taxon>
        <taxon>Chelicerata</taxon>
        <taxon>Arachnida</taxon>
        <taxon>Acari</taxon>
        <taxon>Acariformes</taxon>
        <taxon>Sarcoptiformes</taxon>
        <taxon>Oribatida</taxon>
        <taxon>Brachypylina</taxon>
        <taxon>Oppioidea</taxon>
        <taxon>Oppiidae</taxon>
        <taxon>Oppiella</taxon>
    </lineage>
</organism>
<dbReference type="AlphaFoldDB" id="A0A7R9MA28"/>
<proteinExistence type="predicted"/>
<evidence type="ECO:0000313" key="2">
    <source>
        <dbReference type="Proteomes" id="UP000728032"/>
    </source>
</evidence>
<gene>
    <name evidence="1" type="ORF">ONB1V03_LOCUS13004</name>
</gene>
<keyword evidence="2" id="KW-1185">Reference proteome</keyword>
<sequence length="146" mass="15482">MSGRRATPKGKPTVVNSVLRASLSRHRKSMDLFKACLYYIEGLMQADYQALAGVGACMRAFMTGRQIPISEASGPPTTETAIYSAIILTAHVLDTIVKPGDGLLNAYSGPDVTALREAIAAYKAYLEANPPAFPGAAQPPNHSMAT</sequence>
<reference evidence="1" key="1">
    <citation type="submission" date="2020-11" db="EMBL/GenBank/DDBJ databases">
        <authorList>
            <person name="Tran Van P."/>
        </authorList>
    </citation>
    <scope>NUCLEOTIDE SEQUENCE</scope>
</reference>
<dbReference type="EMBL" id="CAJPVJ010011006">
    <property type="protein sequence ID" value="CAG2173554.1"/>
    <property type="molecule type" value="Genomic_DNA"/>
</dbReference>
<dbReference type="Proteomes" id="UP000728032">
    <property type="component" value="Unassembled WGS sequence"/>
</dbReference>
<dbReference type="EMBL" id="OC925831">
    <property type="protein sequence ID" value="CAD7656367.1"/>
    <property type="molecule type" value="Genomic_DNA"/>
</dbReference>
<accession>A0A7R9MA28</accession>